<dbReference type="EMBL" id="SDMP01000001">
    <property type="protein sequence ID" value="RYR79936.1"/>
    <property type="molecule type" value="Genomic_DNA"/>
</dbReference>
<evidence type="ECO:0000259" key="6">
    <source>
        <dbReference type="PROSITE" id="PS51999"/>
    </source>
</evidence>
<evidence type="ECO:0000256" key="3">
    <source>
        <dbReference type="ARBA" id="ARBA00022833"/>
    </source>
</evidence>
<dbReference type="Proteomes" id="UP000289738">
    <property type="component" value="Chromosome A01"/>
</dbReference>
<dbReference type="AlphaFoldDB" id="A0A445EWY3"/>
<dbReference type="InterPro" id="IPR010666">
    <property type="entry name" value="Znf_GRF"/>
</dbReference>
<evidence type="ECO:0000256" key="2">
    <source>
        <dbReference type="ARBA" id="ARBA00022771"/>
    </source>
</evidence>
<evidence type="ECO:0000256" key="4">
    <source>
        <dbReference type="PROSITE-ProRule" id="PRU01343"/>
    </source>
</evidence>
<protein>
    <recommendedName>
        <fullName evidence="6">GRF-type domain-containing protein</fullName>
    </recommendedName>
</protein>
<keyword evidence="5" id="KW-0812">Transmembrane</keyword>
<keyword evidence="3" id="KW-0862">Zinc</keyword>
<gene>
    <name evidence="7" type="ORF">Ahy_A01g004730</name>
</gene>
<keyword evidence="2 4" id="KW-0863">Zinc-finger</keyword>
<feature type="transmembrane region" description="Helical" evidence="5">
    <location>
        <begin position="143"/>
        <end position="162"/>
    </location>
</feature>
<accession>A0A445EWY3</accession>
<dbReference type="Pfam" id="PF06839">
    <property type="entry name" value="Zn_ribbon_GRF"/>
    <property type="match status" value="1"/>
</dbReference>
<keyword evidence="1" id="KW-0479">Metal-binding</keyword>
<evidence type="ECO:0000256" key="5">
    <source>
        <dbReference type="SAM" id="Phobius"/>
    </source>
</evidence>
<evidence type="ECO:0000256" key="1">
    <source>
        <dbReference type="ARBA" id="ARBA00022723"/>
    </source>
</evidence>
<organism evidence="7 8">
    <name type="scientific">Arachis hypogaea</name>
    <name type="common">Peanut</name>
    <dbReference type="NCBI Taxonomy" id="3818"/>
    <lineage>
        <taxon>Eukaryota</taxon>
        <taxon>Viridiplantae</taxon>
        <taxon>Streptophyta</taxon>
        <taxon>Embryophyta</taxon>
        <taxon>Tracheophyta</taxon>
        <taxon>Spermatophyta</taxon>
        <taxon>Magnoliopsida</taxon>
        <taxon>eudicotyledons</taxon>
        <taxon>Gunneridae</taxon>
        <taxon>Pentapetalae</taxon>
        <taxon>rosids</taxon>
        <taxon>fabids</taxon>
        <taxon>Fabales</taxon>
        <taxon>Fabaceae</taxon>
        <taxon>Papilionoideae</taxon>
        <taxon>50 kb inversion clade</taxon>
        <taxon>dalbergioids sensu lato</taxon>
        <taxon>Dalbergieae</taxon>
        <taxon>Pterocarpus clade</taxon>
        <taxon>Arachis</taxon>
    </lineage>
</organism>
<dbReference type="PANTHER" id="PTHR33248">
    <property type="entry name" value="ZINC ION-BINDING PROTEIN"/>
    <property type="match status" value="1"/>
</dbReference>
<dbReference type="GO" id="GO:0008270">
    <property type="term" value="F:zinc ion binding"/>
    <property type="evidence" value="ECO:0007669"/>
    <property type="project" value="UniProtKB-KW"/>
</dbReference>
<name>A0A445EWY3_ARAHY</name>
<sequence length="166" mass="18383">MAICLGSCSNWWFGATMEAGNGGRGGGGVSLFSNGSNGSSASMRSRRKSHEESCFCGLKAVIRKSGTTENPDRLFRACPRYWKGSHCNYFKWVEDDEYEGVGQGGMKKDYGAELQVNSDCDEWRLKVAWRLGSLEAEVKALKMLIVFLFVVVVLNVIVCSLLSRFK</sequence>
<evidence type="ECO:0000313" key="7">
    <source>
        <dbReference type="EMBL" id="RYR79936.1"/>
    </source>
</evidence>
<proteinExistence type="predicted"/>
<comment type="caution">
    <text evidence="7">The sequence shown here is derived from an EMBL/GenBank/DDBJ whole genome shotgun (WGS) entry which is preliminary data.</text>
</comment>
<reference evidence="7 8" key="1">
    <citation type="submission" date="2019-01" db="EMBL/GenBank/DDBJ databases">
        <title>Sequencing of cultivated peanut Arachis hypogaea provides insights into genome evolution and oil improvement.</title>
        <authorList>
            <person name="Chen X."/>
        </authorList>
    </citation>
    <scope>NUCLEOTIDE SEQUENCE [LARGE SCALE GENOMIC DNA]</scope>
    <source>
        <strain evidence="8">cv. Fuhuasheng</strain>
        <tissue evidence="7">Leaves</tissue>
    </source>
</reference>
<keyword evidence="5" id="KW-1133">Transmembrane helix</keyword>
<evidence type="ECO:0000313" key="8">
    <source>
        <dbReference type="Proteomes" id="UP000289738"/>
    </source>
</evidence>
<keyword evidence="5" id="KW-0472">Membrane</keyword>
<keyword evidence="8" id="KW-1185">Reference proteome</keyword>
<dbReference type="PROSITE" id="PS51999">
    <property type="entry name" value="ZF_GRF"/>
    <property type="match status" value="1"/>
</dbReference>
<feature type="domain" description="GRF-type" evidence="6">
    <location>
        <begin position="54"/>
        <end position="96"/>
    </location>
</feature>